<evidence type="ECO:0000313" key="3">
    <source>
        <dbReference type="EMBL" id="MCF4141210.1"/>
    </source>
</evidence>
<dbReference type="Proteomes" id="UP001200430">
    <property type="component" value="Unassembled WGS sequence"/>
</dbReference>
<dbReference type="InterPro" id="IPR012349">
    <property type="entry name" value="Split_barrel_FMN-bd"/>
</dbReference>
<comment type="caution">
    <text evidence="3">The sequence shown here is derived from an EMBL/GenBank/DDBJ whole genome shotgun (WGS) entry which is preliminary data.</text>
</comment>
<feature type="domain" description="Flavin reductase like" evidence="2">
    <location>
        <begin position="9"/>
        <end position="156"/>
    </location>
</feature>
<sequence>MNVVDPRALFSLSYGVYLVSSVNEDGRFNGQIANSAIQVSAEPPTIAVSIHRENLTGEYIERSGVFSLSVLDQTVPMIFIGPFGFKCGRSVDKFVDCRYKIGSTGAPLVLDYAVATMEARVISVTEVYTHKIFVGEIVGATVVGDGDPLTYAQYHTVKKGKSPAHAPTHAFNEVPR</sequence>
<keyword evidence="4" id="KW-1185">Reference proteome</keyword>
<dbReference type="RefSeq" id="WP_236097542.1">
    <property type="nucleotide sequence ID" value="NZ_JAKGUD010000001.1"/>
</dbReference>
<dbReference type="SMART" id="SM00903">
    <property type="entry name" value="Flavin_Reduct"/>
    <property type="match status" value="1"/>
</dbReference>
<dbReference type="PANTHER" id="PTHR30466">
    <property type="entry name" value="FLAVIN REDUCTASE"/>
    <property type="match status" value="1"/>
</dbReference>
<dbReference type="SUPFAM" id="SSF50475">
    <property type="entry name" value="FMN-binding split barrel"/>
    <property type="match status" value="1"/>
</dbReference>
<gene>
    <name evidence="3" type="ORF">L2W38_00050</name>
</gene>
<proteinExistence type="predicted"/>
<dbReference type="InterPro" id="IPR050268">
    <property type="entry name" value="NADH-dep_flavin_reductase"/>
</dbReference>
<reference evidence="3 4" key="1">
    <citation type="submission" date="2022-01" db="EMBL/GenBank/DDBJ databases">
        <title>Dethiosulfovibrio faecalis sp. nov., a novel proteolytic, non-sulfur-reducing bacterium isolated from a marine aquaculture solid waste bioreactor.</title>
        <authorList>
            <person name="Grabowski S."/>
            <person name="Apolinario E."/>
            <person name="Schneider N."/>
            <person name="Marshall C.W."/>
            <person name="Sowers K.R."/>
        </authorList>
    </citation>
    <scope>NUCLEOTIDE SEQUENCE [LARGE SCALE GENOMIC DNA]</scope>
    <source>
        <strain evidence="3 4">DSM 12537</strain>
    </source>
</reference>
<name>A0ABS9EJ78_9BACT</name>
<dbReference type="EMBL" id="JAKGUD010000001">
    <property type="protein sequence ID" value="MCF4141210.1"/>
    <property type="molecule type" value="Genomic_DNA"/>
</dbReference>
<accession>A0ABS9EJ78</accession>
<evidence type="ECO:0000259" key="2">
    <source>
        <dbReference type="SMART" id="SM00903"/>
    </source>
</evidence>
<dbReference type="Pfam" id="PF01613">
    <property type="entry name" value="Flavin_Reduct"/>
    <property type="match status" value="1"/>
</dbReference>
<evidence type="ECO:0000256" key="1">
    <source>
        <dbReference type="ARBA" id="ARBA00023002"/>
    </source>
</evidence>
<evidence type="ECO:0000313" key="4">
    <source>
        <dbReference type="Proteomes" id="UP001200430"/>
    </source>
</evidence>
<protein>
    <submittedName>
        <fullName evidence="3">Flavin reductase family protein</fullName>
    </submittedName>
</protein>
<dbReference type="Gene3D" id="2.30.110.10">
    <property type="entry name" value="Electron Transport, Fmn-binding Protein, Chain A"/>
    <property type="match status" value="1"/>
</dbReference>
<dbReference type="InterPro" id="IPR002563">
    <property type="entry name" value="Flavin_Rdtase-like_dom"/>
</dbReference>
<keyword evidence="1" id="KW-0560">Oxidoreductase</keyword>
<organism evidence="3 4">
    <name type="scientific">Dethiosulfovibrio marinus</name>
    <dbReference type="NCBI Taxonomy" id="133532"/>
    <lineage>
        <taxon>Bacteria</taxon>
        <taxon>Thermotogati</taxon>
        <taxon>Synergistota</taxon>
        <taxon>Synergistia</taxon>
        <taxon>Synergistales</taxon>
        <taxon>Dethiosulfovibrionaceae</taxon>
        <taxon>Dethiosulfovibrio</taxon>
    </lineage>
</organism>
<dbReference type="PANTHER" id="PTHR30466:SF1">
    <property type="entry name" value="FMN REDUCTASE (NADH) RUTF"/>
    <property type="match status" value="1"/>
</dbReference>